<gene>
    <name evidence="1" type="ORF">OIU79_011374</name>
</gene>
<evidence type="ECO:0000313" key="2">
    <source>
        <dbReference type="Proteomes" id="UP001151532"/>
    </source>
</evidence>
<evidence type="ECO:0000313" key="1">
    <source>
        <dbReference type="EMBL" id="KAJ6697803.1"/>
    </source>
</evidence>
<accession>A0A9Q0T223</accession>
<reference evidence="1" key="1">
    <citation type="submission" date="2022-11" db="EMBL/GenBank/DDBJ databases">
        <authorList>
            <person name="Hyden B.L."/>
            <person name="Feng K."/>
            <person name="Yates T."/>
            <person name="Jawdy S."/>
            <person name="Smart L.B."/>
            <person name="Muchero W."/>
        </authorList>
    </citation>
    <scope>NUCLEOTIDE SEQUENCE</scope>
    <source>
        <tissue evidence="1">Shoot tip</tissue>
    </source>
</reference>
<comment type="caution">
    <text evidence="1">The sequence shown here is derived from an EMBL/GenBank/DDBJ whole genome shotgun (WGS) entry which is preliminary data.</text>
</comment>
<dbReference type="OrthoDB" id="1850764at2759"/>
<sequence length="157" mass="17343">MTNDLTGSSPEKTVPCFAVSKNDSCLLSASGGRISLYSLLEFKIFVRKVEGWGKERSRFLSIHDGRTLSSLSLDTDIQSHQNRTEFLAWSPGDFGAPISHATFSFDGQMVHASFEDGVVSIFDASAQMYCFAFIPVHRQQWQIIGQCCSATTIPHPC</sequence>
<dbReference type="InterPro" id="IPR015943">
    <property type="entry name" value="WD40/YVTN_repeat-like_dom_sf"/>
</dbReference>
<dbReference type="EMBL" id="JAPFFK010000017">
    <property type="protein sequence ID" value="KAJ6697803.1"/>
    <property type="molecule type" value="Genomic_DNA"/>
</dbReference>
<dbReference type="PANTHER" id="PTHR44083">
    <property type="entry name" value="TOPLESS-RELATED PROTEIN 1-RELATED"/>
    <property type="match status" value="1"/>
</dbReference>
<dbReference type="InterPro" id="IPR036322">
    <property type="entry name" value="WD40_repeat_dom_sf"/>
</dbReference>
<dbReference type="SUPFAM" id="SSF50978">
    <property type="entry name" value="WD40 repeat-like"/>
    <property type="match status" value="1"/>
</dbReference>
<dbReference type="GO" id="GO:0006355">
    <property type="term" value="P:regulation of DNA-templated transcription"/>
    <property type="evidence" value="ECO:0007669"/>
    <property type="project" value="InterPro"/>
</dbReference>
<keyword evidence="2" id="KW-1185">Reference proteome</keyword>
<name>A0A9Q0T223_SALPP</name>
<protein>
    <submittedName>
        <fullName evidence="1">TOPLESS-RELATED PROTEIN 1-RELATED</fullName>
    </submittedName>
</protein>
<dbReference type="InterPro" id="IPR027728">
    <property type="entry name" value="Topless_fam"/>
</dbReference>
<dbReference type="AlphaFoldDB" id="A0A9Q0T223"/>
<dbReference type="Gene3D" id="2.130.10.10">
    <property type="entry name" value="YVTN repeat-like/Quinoprotein amine dehydrogenase"/>
    <property type="match status" value="1"/>
</dbReference>
<proteinExistence type="predicted"/>
<dbReference type="PANTHER" id="PTHR44083:SF30">
    <property type="entry name" value="TOPLESS-LIKE PROTEIN"/>
    <property type="match status" value="1"/>
</dbReference>
<reference evidence="1" key="2">
    <citation type="journal article" date="2023" name="Int. J. Mol. Sci.">
        <title>De Novo Assembly and Annotation of 11 Diverse Shrub Willow (Salix) Genomes Reveals Novel Gene Organization in Sex-Linked Regions.</title>
        <authorList>
            <person name="Hyden B."/>
            <person name="Feng K."/>
            <person name="Yates T.B."/>
            <person name="Jawdy S."/>
            <person name="Cereghino C."/>
            <person name="Smart L.B."/>
            <person name="Muchero W."/>
        </authorList>
    </citation>
    <scope>NUCLEOTIDE SEQUENCE</scope>
    <source>
        <tissue evidence="1">Shoot tip</tissue>
    </source>
</reference>
<organism evidence="1 2">
    <name type="scientific">Salix purpurea</name>
    <name type="common">Purple osier willow</name>
    <dbReference type="NCBI Taxonomy" id="77065"/>
    <lineage>
        <taxon>Eukaryota</taxon>
        <taxon>Viridiplantae</taxon>
        <taxon>Streptophyta</taxon>
        <taxon>Embryophyta</taxon>
        <taxon>Tracheophyta</taxon>
        <taxon>Spermatophyta</taxon>
        <taxon>Magnoliopsida</taxon>
        <taxon>eudicotyledons</taxon>
        <taxon>Gunneridae</taxon>
        <taxon>Pentapetalae</taxon>
        <taxon>rosids</taxon>
        <taxon>fabids</taxon>
        <taxon>Malpighiales</taxon>
        <taxon>Salicaceae</taxon>
        <taxon>Saliceae</taxon>
        <taxon>Salix</taxon>
    </lineage>
</organism>
<dbReference type="Proteomes" id="UP001151532">
    <property type="component" value="Chromosome 6"/>
</dbReference>